<gene>
    <name evidence="5" type="ORF">CRV08_11950</name>
</gene>
<dbReference type="PANTHER" id="PTHR43436">
    <property type="entry name" value="ARAC-FAMILY TRANSCRIPTIONAL REGULATOR"/>
    <property type="match status" value="1"/>
</dbReference>
<organism evidence="5 6">
    <name type="scientific">Halarcobacter ebronensis</name>
    <dbReference type="NCBI Taxonomy" id="1462615"/>
    <lineage>
        <taxon>Bacteria</taxon>
        <taxon>Pseudomonadati</taxon>
        <taxon>Campylobacterota</taxon>
        <taxon>Epsilonproteobacteria</taxon>
        <taxon>Campylobacterales</taxon>
        <taxon>Arcobacteraceae</taxon>
        <taxon>Halarcobacter</taxon>
    </lineage>
</organism>
<keyword evidence="2" id="KW-0238">DNA-binding</keyword>
<evidence type="ECO:0000256" key="1">
    <source>
        <dbReference type="ARBA" id="ARBA00023015"/>
    </source>
</evidence>
<dbReference type="Proteomes" id="UP000290172">
    <property type="component" value="Unassembled WGS sequence"/>
</dbReference>
<evidence type="ECO:0000313" key="6">
    <source>
        <dbReference type="Proteomes" id="UP000290172"/>
    </source>
</evidence>
<dbReference type="InterPro" id="IPR009057">
    <property type="entry name" value="Homeodomain-like_sf"/>
</dbReference>
<dbReference type="PROSITE" id="PS01124">
    <property type="entry name" value="HTH_ARAC_FAMILY_2"/>
    <property type="match status" value="1"/>
</dbReference>
<keyword evidence="3" id="KW-0804">Transcription</keyword>
<keyword evidence="1" id="KW-0805">Transcription regulation</keyword>
<sequence length="106" mass="12163">MIVENILSHQLTCQLQGKITYASEDIATSINMSQSNFFKHFKSVTSFTPLQYIKIQRLQLARRLLKFDNQDVTGTAFAIGYQSLSQFSNDYSKYFGINPSLEIKKI</sequence>
<dbReference type="InterPro" id="IPR018060">
    <property type="entry name" value="HTH_AraC"/>
</dbReference>
<feature type="domain" description="HTH araC/xylS-type" evidence="4">
    <location>
        <begin position="1"/>
        <end position="105"/>
    </location>
</feature>
<comment type="caution">
    <text evidence="5">The sequence shown here is derived from an EMBL/GenBank/DDBJ whole genome shotgun (WGS) entry which is preliminary data.</text>
</comment>
<name>A0A4Q0Y9V1_9BACT</name>
<protein>
    <recommendedName>
        <fullName evidence="4">HTH araC/xylS-type domain-containing protein</fullName>
    </recommendedName>
</protein>
<dbReference type="InterPro" id="IPR018062">
    <property type="entry name" value="HTH_AraC-typ_CS"/>
</dbReference>
<proteinExistence type="predicted"/>
<dbReference type="Pfam" id="PF12833">
    <property type="entry name" value="HTH_18"/>
    <property type="match status" value="1"/>
</dbReference>
<evidence type="ECO:0000259" key="4">
    <source>
        <dbReference type="PROSITE" id="PS01124"/>
    </source>
</evidence>
<evidence type="ECO:0000313" key="5">
    <source>
        <dbReference type="EMBL" id="RXJ66773.1"/>
    </source>
</evidence>
<dbReference type="EMBL" id="PDKJ01000012">
    <property type="protein sequence ID" value="RXJ66773.1"/>
    <property type="molecule type" value="Genomic_DNA"/>
</dbReference>
<dbReference type="SMART" id="SM00342">
    <property type="entry name" value="HTH_ARAC"/>
    <property type="match status" value="1"/>
</dbReference>
<dbReference type="GO" id="GO:0043565">
    <property type="term" value="F:sequence-specific DNA binding"/>
    <property type="evidence" value="ECO:0007669"/>
    <property type="project" value="InterPro"/>
</dbReference>
<evidence type="ECO:0000256" key="2">
    <source>
        <dbReference type="ARBA" id="ARBA00023125"/>
    </source>
</evidence>
<evidence type="ECO:0000256" key="3">
    <source>
        <dbReference type="ARBA" id="ARBA00023163"/>
    </source>
</evidence>
<dbReference type="PANTHER" id="PTHR43436:SF1">
    <property type="entry name" value="TRANSCRIPTIONAL REGULATORY PROTEIN"/>
    <property type="match status" value="1"/>
</dbReference>
<dbReference type="AlphaFoldDB" id="A0A4Q0Y9V1"/>
<accession>A0A4Q0Y9V1</accession>
<dbReference type="SUPFAM" id="SSF46689">
    <property type="entry name" value="Homeodomain-like"/>
    <property type="match status" value="2"/>
</dbReference>
<reference evidence="5 6" key="1">
    <citation type="submission" date="2017-10" db="EMBL/GenBank/DDBJ databases">
        <title>Genomics of the genus Arcobacter.</title>
        <authorList>
            <person name="Perez-Cataluna A."/>
            <person name="Figueras M.J."/>
        </authorList>
    </citation>
    <scope>NUCLEOTIDE SEQUENCE [LARGE SCALE GENOMIC DNA]</scope>
    <source>
        <strain evidence="5 6">CECT 8993</strain>
    </source>
</reference>
<dbReference type="PROSITE" id="PS00041">
    <property type="entry name" value="HTH_ARAC_FAMILY_1"/>
    <property type="match status" value="1"/>
</dbReference>
<dbReference type="GO" id="GO:0003700">
    <property type="term" value="F:DNA-binding transcription factor activity"/>
    <property type="evidence" value="ECO:0007669"/>
    <property type="project" value="InterPro"/>
</dbReference>
<dbReference type="Gene3D" id="1.10.10.60">
    <property type="entry name" value="Homeodomain-like"/>
    <property type="match status" value="2"/>
</dbReference>